<feature type="transmembrane region" description="Helical" evidence="1">
    <location>
        <begin position="126"/>
        <end position="148"/>
    </location>
</feature>
<protein>
    <submittedName>
        <fullName evidence="2">Putative Mobilisation protein, MobE</fullName>
    </submittedName>
</protein>
<gene>
    <name evidence="2" type="primary">mobE</name>
    <name evidence="2" type="ORF">KARMA_0763</name>
</gene>
<evidence type="ECO:0000313" key="3">
    <source>
        <dbReference type="Proteomes" id="UP000184085"/>
    </source>
</evidence>
<keyword evidence="1" id="KW-0812">Transmembrane</keyword>
<reference evidence="3" key="1">
    <citation type="submission" date="2016-09" db="EMBL/GenBank/DDBJ databases">
        <authorList>
            <person name="Wibberg D."/>
        </authorList>
    </citation>
    <scope>NUCLEOTIDE SEQUENCE [LARGE SCALE GENOMIC DNA]</scope>
</reference>
<keyword evidence="1" id="KW-1133">Transmembrane helix</keyword>
<keyword evidence="1" id="KW-0472">Membrane</keyword>
<accession>A0A1M4MXY0</accession>
<name>A0A1M4MXY0_9RHOB</name>
<dbReference type="EMBL" id="FMJB01000030">
    <property type="protein sequence ID" value="SCM66584.1"/>
    <property type="molecule type" value="Genomic_DNA"/>
</dbReference>
<feature type="transmembrane region" description="Helical" evidence="1">
    <location>
        <begin position="40"/>
        <end position="62"/>
    </location>
</feature>
<keyword evidence="3" id="KW-1185">Reference proteome</keyword>
<evidence type="ECO:0000313" key="2">
    <source>
        <dbReference type="EMBL" id="SCM66584.1"/>
    </source>
</evidence>
<sequence length="179" mass="19875">MSDVPENLFEFLYRRMPTEEEKDRLLRIKEALGLSKRDEFWPLILVLEYYTRFFIAAGFYLVKAVREETQKLEKILQRSGSLAETHARAAVARAIDESAEQIAKRAGDAVEQRADLLSKRAWMRGAMLGGALGVGMMVIGAAATYGVIALHGICDGSERHRDTQGASLCYVKPLPLSGA</sequence>
<proteinExistence type="predicted"/>
<dbReference type="Proteomes" id="UP000184085">
    <property type="component" value="Unassembled WGS sequence"/>
</dbReference>
<dbReference type="RefSeq" id="WP_072704328.1">
    <property type="nucleotide sequence ID" value="NZ_FMJB01000030.1"/>
</dbReference>
<evidence type="ECO:0000256" key="1">
    <source>
        <dbReference type="SAM" id="Phobius"/>
    </source>
</evidence>
<dbReference type="AlphaFoldDB" id="A0A1M4MXY0"/>
<organism evidence="2 3">
    <name type="scientific">Donghicola eburneus</name>
    <dbReference type="NCBI Taxonomy" id="393278"/>
    <lineage>
        <taxon>Bacteria</taxon>
        <taxon>Pseudomonadati</taxon>
        <taxon>Pseudomonadota</taxon>
        <taxon>Alphaproteobacteria</taxon>
        <taxon>Rhodobacterales</taxon>
        <taxon>Roseobacteraceae</taxon>
        <taxon>Donghicola</taxon>
    </lineage>
</organism>